<gene>
    <name evidence="2" type="ORF">GAK29_04464</name>
</gene>
<reference evidence="3" key="1">
    <citation type="journal article" date="2020" name="MBio">
        <title>Horizontal gene transfer to a defensive symbiont with a reduced genome amongst a multipartite beetle microbiome.</title>
        <authorList>
            <person name="Waterworth S.C."/>
            <person name="Florez L.V."/>
            <person name="Rees E.R."/>
            <person name="Hertweck C."/>
            <person name="Kaltenpoth M."/>
            <person name="Kwan J.C."/>
        </authorList>
    </citation>
    <scope>NUCLEOTIDE SEQUENCE [LARGE SCALE GENOMIC DNA]</scope>
</reference>
<protein>
    <submittedName>
        <fullName evidence="2">Uncharacterized protein</fullName>
    </submittedName>
</protein>
<accession>A0A833U999</accession>
<comment type="caution">
    <text evidence="2">The sequence shown here is derived from an EMBL/GenBank/DDBJ whole genome shotgun (WGS) entry which is preliminary data.</text>
</comment>
<proteinExistence type="predicted"/>
<feature type="signal peptide" evidence="1">
    <location>
        <begin position="1"/>
        <end position="44"/>
    </location>
</feature>
<evidence type="ECO:0000313" key="3">
    <source>
        <dbReference type="Proteomes" id="UP000490535"/>
    </source>
</evidence>
<dbReference type="AlphaFoldDB" id="A0A833U999"/>
<dbReference type="EMBL" id="WNDP01000203">
    <property type="protein sequence ID" value="KAF1016688.1"/>
    <property type="molecule type" value="Genomic_DNA"/>
</dbReference>
<dbReference type="Proteomes" id="UP000490535">
    <property type="component" value="Unassembled WGS sequence"/>
</dbReference>
<feature type="chain" id="PRO_5032883861" evidence="1">
    <location>
        <begin position="45"/>
        <end position="154"/>
    </location>
</feature>
<sequence>MQVLQTQRVIYRNNKVLFMKNLKSSLILSALFSASALMGSTAFAAESNAIQQAYKSANVKSALIGVCKTETGKGGKLTAAEVSKYCTCAVESDGKLTNDQKWQIQSAINQKKSPATLAFVQKNNQDLQTCFGPQLTGKLKTLTEEAMKAAQAKK</sequence>
<evidence type="ECO:0000313" key="2">
    <source>
        <dbReference type="EMBL" id="KAF1016688.1"/>
    </source>
</evidence>
<keyword evidence="1" id="KW-0732">Signal</keyword>
<name>A0A833U999_ACIBZ</name>
<evidence type="ECO:0000256" key="1">
    <source>
        <dbReference type="SAM" id="SignalP"/>
    </source>
</evidence>
<organism evidence="2 3">
    <name type="scientific">Acinetobacter bereziniae</name>
    <name type="common">Acinetobacter genomosp. 10</name>
    <dbReference type="NCBI Taxonomy" id="106648"/>
    <lineage>
        <taxon>Bacteria</taxon>
        <taxon>Pseudomonadati</taxon>
        <taxon>Pseudomonadota</taxon>
        <taxon>Gammaproteobacteria</taxon>
        <taxon>Moraxellales</taxon>
        <taxon>Moraxellaceae</taxon>
        <taxon>Acinetobacter</taxon>
    </lineage>
</organism>